<feature type="domain" description="EAL" evidence="5">
    <location>
        <begin position="548"/>
        <end position="806"/>
    </location>
</feature>
<dbReference type="InterPro" id="IPR000160">
    <property type="entry name" value="GGDEF_dom"/>
</dbReference>
<comment type="subcellular location">
    <subcellularLocation>
        <location evidence="2">Cell inner membrane</location>
    </subcellularLocation>
</comment>
<name>A0A246FBT3_PSENT</name>
<comment type="caution">
    <text evidence="7">The sequence shown here is derived from an EMBL/GenBank/DDBJ whole genome shotgun (WGS) entry which is preliminary data.</text>
</comment>
<evidence type="ECO:0000256" key="2">
    <source>
        <dbReference type="ARBA" id="ARBA00004533"/>
    </source>
</evidence>
<protein>
    <submittedName>
        <fullName evidence="7">PAS domain S-box protein</fullName>
    </submittedName>
</protein>
<feature type="domain" description="PAS" evidence="4">
    <location>
        <begin position="243"/>
        <end position="316"/>
    </location>
</feature>
<dbReference type="SMART" id="SM00267">
    <property type="entry name" value="GGDEF"/>
    <property type="match status" value="1"/>
</dbReference>
<evidence type="ECO:0000259" key="5">
    <source>
        <dbReference type="PROSITE" id="PS50883"/>
    </source>
</evidence>
<reference evidence="7 8" key="1">
    <citation type="submission" date="2017-06" db="EMBL/GenBank/DDBJ databases">
        <title>Draft genome of Pseudomonas nitroreducens DF05.</title>
        <authorList>
            <person name="Iyer R."/>
        </authorList>
    </citation>
    <scope>NUCLEOTIDE SEQUENCE [LARGE SCALE GENOMIC DNA]</scope>
    <source>
        <strain evidence="7 8">DF05</strain>
    </source>
</reference>
<dbReference type="CDD" id="cd00130">
    <property type="entry name" value="PAS"/>
    <property type="match status" value="1"/>
</dbReference>
<dbReference type="InterPro" id="IPR035919">
    <property type="entry name" value="EAL_sf"/>
</dbReference>
<organism evidence="7 8">
    <name type="scientific">Pseudomonas nitroreducens</name>
    <dbReference type="NCBI Taxonomy" id="46680"/>
    <lineage>
        <taxon>Bacteria</taxon>
        <taxon>Pseudomonadati</taxon>
        <taxon>Pseudomonadota</taxon>
        <taxon>Gammaproteobacteria</taxon>
        <taxon>Pseudomonadales</taxon>
        <taxon>Pseudomonadaceae</taxon>
        <taxon>Pseudomonas</taxon>
    </lineage>
</organism>
<dbReference type="InterPro" id="IPR013767">
    <property type="entry name" value="PAS_fold"/>
</dbReference>
<dbReference type="Gene3D" id="3.30.450.20">
    <property type="entry name" value="PAS domain"/>
    <property type="match status" value="1"/>
</dbReference>
<dbReference type="EMBL" id="NJBA01000002">
    <property type="protein sequence ID" value="OWP51774.1"/>
    <property type="molecule type" value="Genomic_DNA"/>
</dbReference>
<dbReference type="CDD" id="cd01948">
    <property type="entry name" value="EAL"/>
    <property type="match status" value="1"/>
</dbReference>
<comment type="cofactor">
    <cofactor evidence="1">
        <name>Mg(2+)</name>
        <dbReference type="ChEBI" id="CHEBI:18420"/>
    </cofactor>
</comment>
<dbReference type="GO" id="GO:0005886">
    <property type="term" value="C:plasma membrane"/>
    <property type="evidence" value="ECO:0007669"/>
    <property type="project" value="UniProtKB-SubCell"/>
</dbReference>
<evidence type="ECO:0000259" key="6">
    <source>
        <dbReference type="PROSITE" id="PS50887"/>
    </source>
</evidence>
<dbReference type="PANTHER" id="PTHR44757">
    <property type="entry name" value="DIGUANYLATE CYCLASE DGCP"/>
    <property type="match status" value="1"/>
</dbReference>
<dbReference type="GO" id="GO:0003824">
    <property type="term" value="F:catalytic activity"/>
    <property type="evidence" value="ECO:0007669"/>
    <property type="project" value="UniProtKB-ARBA"/>
</dbReference>
<dbReference type="Pfam" id="PF00990">
    <property type="entry name" value="GGDEF"/>
    <property type="match status" value="1"/>
</dbReference>
<proteinExistence type="predicted"/>
<sequence>MGLLPTRRTTRLLRLVWPFMVVVLLQTLIGSGSFFILSGVRAYVGGESLWSKGQKDAIHYLQLYGQSRDPADYERYRAAIAIPQGDRTFRAALDLSQPDLELARAGALQGGIHPDDIGTLIWLYRYFHEYSYFDQAVKMWIIGDAYLDQLEQLSDEMSAKIRAGDVRPGDLSYWNSRIQAINDGVTPAAMAFSAALGQGSRMIMWVLLVVNGLTGLALILLAVWRTRKLLRQQRVFESALDTERERAQTTLAAIGDGVVTLDAHECIAYFNPAAERLIGWDNSMAVGLPLRSLLRVFDENSQVEGLPLVGQILRGEVDGGSETSKLIQRLDGTSVAVTLVATPIHAEGKVVGTVLVLHDMTRERQYMASLSWQATHDALTGLTNRREFEFRLKQALDSSADSHDRHSLMYLDLDQFKLVNDTCGHAAGDELLRQVCSVLQQCLRDGDTLARLGGDEFGILLEHCPADLAEQIAERIRLTVQALHFIWEGRGFNITVSIGVVHISAMLVSVEEALRCADMACYMAKEKGRNRAQVFRPDDTELSNRVGEMAWVQRIRLALEEERFCLFAQPIFPVDDRVLEGAHVELLLRLNDECGRLVAPINFIPAAERYGLMPEIDRWVVENAFRTLAERAAEGGYEPIHTCAINLSGATIGDDTFLDFLREVQPRYGIEPASVCFEITETSAIANLVNATRFIQELKALGYRFSLDDFCAGMSSFVYLKHLPVDYLKIDGSFIKDMLEDPIDRAMVQVINQIGHVMGKRTVAEFVETQEILEVLREIGIDYAQGYGLARPQPFNRSFLRETHVAAVVSDTTSGR</sequence>
<feature type="domain" description="GGDEF" evidence="6">
    <location>
        <begin position="404"/>
        <end position="537"/>
    </location>
</feature>
<dbReference type="Pfam" id="PF00563">
    <property type="entry name" value="EAL"/>
    <property type="match status" value="1"/>
</dbReference>
<dbReference type="NCBIfam" id="TIGR00254">
    <property type="entry name" value="GGDEF"/>
    <property type="match status" value="1"/>
</dbReference>
<gene>
    <name evidence="7" type="ORF">CEG18_05775</name>
</gene>
<keyword evidence="3" id="KW-0812">Transmembrane</keyword>
<evidence type="ECO:0000256" key="1">
    <source>
        <dbReference type="ARBA" id="ARBA00001946"/>
    </source>
</evidence>
<dbReference type="SMART" id="SM00052">
    <property type="entry name" value="EAL"/>
    <property type="match status" value="1"/>
</dbReference>
<feature type="transmembrane region" description="Helical" evidence="3">
    <location>
        <begin position="12"/>
        <end position="37"/>
    </location>
</feature>
<dbReference type="InterPro" id="IPR000014">
    <property type="entry name" value="PAS"/>
</dbReference>
<dbReference type="RefSeq" id="WP_088416664.1">
    <property type="nucleotide sequence ID" value="NZ_NJBA01000002.1"/>
</dbReference>
<dbReference type="InterPro" id="IPR029787">
    <property type="entry name" value="Nucleotide_cyclase"/>
</dbReference>
<feature type="transmembrane region" description="Helical" evidence="3">
    <location>
        <begin position="202"/>
        <end position="224"/>
    </location>
</feature>
<dbReference type="Proteomes" id="UP000198145">
    <property type="component" value="Unassembled WGS sequence"/>
</dbReference>
<evidence type="ECO:0000313" key="8">
    <source>
        <dbReference type="Proteomes" id="UP000198145"/>
    </source>
</evidence>
<accession>A0A246FBT3</accession>
<dbReference type="GO" id="GO:0006355">
    <property type="term" value="P:regulation of DNA-templated transcription"/>
    <property type="evidence" value="ECO:0007669"/>
    <property type="project" value="InterPro"/>
</dbReference>
<keyword evidence="3" id="KW-1133">Transmembrane helix</keyword>
<dbReference type="eggNOG" id="COG5002">
    <property type="taxonomic scope" value="Bacteria"/>
</dbReference>
<dbReference type="SUPFAM" id="SSF55073">
    <property type="entry name" value="Nucleotide cyclase"/>
    <property type="match status" value="1"/>
</dbReference>
<dbReference type="Gene3D" id="3.30.70.270">
    <property type="match status" value="1"/>
</dbReference>
<dbReference type="CDD" id="cd01949">
    <property type="entry name" value="GGDEF"/>
    <property type="match status" value="1"/>
</dbReference>
<evidence type="ECO:0000259" key="4">
    <source>
        <dbReference type="PROSITE" id="PS50112"/>
    </source>
</evidence>
<dbReference type="PROSITE" id="PS50883">
    <property type="entry name" value="EAL"/>
    <property type="match status" value="1"/>
</dbReference>
<dbReference type="eggNOG" id="COG5001">
    <property type="taxonomic scope" value="Bacteria"/>
</dbReference>
<dbReference type="PROSITE" id="PS50887">
    <property type="entry name" value="GGDEF"/>
    <property type="match status" value="1"/>
</dbReference>
<evidence type="ECO:0000313" key="7">
    <source>
        <dbReference type="EMBL" id="OWP51774.1"/>
    </source>
</evidence>
<dbReference type="Gene3D" id="3.20.20.450">
    <property type="entry name" value="EAL domain"/>
    <property type="match status" value="1"/>
</dbReference>
<dbReference type="FunFam" id="3.30.70.270:FF:000001">
    <property type="entry name" value="Diguanylate cyclase domain protein"/>
    <property type="match status" value="1"/>
</dbReference>
<dbReference type="InterPro" id="IPR035965">
    <property type="entry name" value="PAS-like_dom_sf"/>
</dbReference>
<dbReference type="InterPro" id="IPR052155">
    <property type="entry name" value="Biofilm_reg_signaling"/>
</dbReference>
<dbReference type="SMART" id="SM00091">
    <property type="entry name" value="PAS"/>
    <property type="match status" value="1"/>
</dbReference>
<dbReference type="PROSITE" id="PS50112">
    <property type="entry name" value="PAS"/>
    <property type="match status" value="1"/>
</dbReference>
<dbReference type="SUPFAM" id="SSF141868">
    <property type="entry name" value="EAL domain-like"/>
    <property type="match status" value="1"/>
</dbReference>
<dbReference type="STRING" id="46680.GCA_000807755_05479"/>
<evidence type="ECO:0000256" key="3">
    <source>
        <dbReference type="SAM" id="Phobius"/>
    </source>
</evidence>
<dbReference type="PANTHER" id="PTHR44757:SF4">
    <property type="entry name" value="DIGUANYLATE CYCLASE DGCE-RELATED"/>
    <property type="match status" value="1"/>
</dbReference>
<keyword evidence="3" id="KW-0472">Membrane</keyword>
<dbReference type="SUPFAM" id="SSF55785">
    <property type="entry name" value="PYP-like sensor domain (PAS domain)"/>
    <property type="match status" value="1"/>
</dbReference>
<dbReference type="AlphaFoldDB" id="A0A246FBT3"/>
<dbReference type="InterPro" id="IPR001633">
    <property type="entry name" value="EAL_dom"/>
</dbReference>
<dbReference type="NCBIfam" id="TIGR00229">
    <property type="entry name" value="sensory_box"/>
    <property type="match status" value="1"/>
</dbReference>
<dbReference type="Pfam" id="PF00989">
    <property type="entry name" value="PAS"/>
    <property type="match status" value="1"/>
</dbReference>
<dbReference type="InterPro" id="IPR043128">
    <property type="entry name" value="Rev_trsase/Diguanyl_cyclase"/>
</dbReference>